<dbReference type="GO" id="GO:0008713">
    <property type="term" value="F:ADP-heptose-lipopolysaccharide heptosyltransferase activity"/>
    <property type="evidence" value="ECO:0007669"/>
    <property type="project" value="TreeGrafter"/>
</dbReference>
<dbReference type="GO" id="GO:0005829">
    <property type="term" value="C:cytosol"/>
    <property type="evidence" value="ECO:0007669"/>
    <property type="project" value="TreeGrafter"/>
</dbReference>
<dbReference type="PANTHER" id="PTHR30160">
    <property type="entry name" value="TETRAACYLDISACCHARIDE 4'-KINASE-RELATED"/>
    <property type="match status" value="1"/>
</dbReference>
<dbReference type="InterPro" id="IPR002201">
    <property type="entry name" value="Glyco_trans_9"/>
</dbReference>
<dbReference type="Proteomes" id="UP000198999">
    <property type="component" value="Unassembled WGS sequence"/>
</dbReference>
<keyword evidence="2 3" id="KW-0808">Transferase</keyword>
<dbReference type="Pfam" id="PF01075">
    <property type="entry name" value="Glyco_transf_9"/>
    <property type="match status" value="1"/>
</dbReference>
<dbReference type="EMBL" id="FOFN01000002">
    <property type="protein sequence ID" value="SEQ39643.1"/>
    <property type="molecule type" value="Genomic_DNA"/>
</dbReference>
<keyword evidence="4" id="KW-1185">Reference proteome</keyword>
<dbReference type="InterPro" id="IPR051199">
    <property type="entry name" value="LPS_LOS_Heptosyltrfase"/>
</dbReference>
<evidence type="ECO:0000256" key="1">
    <source>
        <dbReference type="ARBA" id="ARBA00022676"/>
    </source>
</evidence>
<dbReference type="GO" id="GO:0009244">
    <property type="term" value="P:lipopolysaccharide core region biosynthetic process"/>
    <property type="evidence" value="ECO:0007669"/>
    <property type="project" value="TreeGrafter"/>
</dbReference>
<dbReference type="STRING" id="419940.SAMN05421824_1534"/>
<dbReference type="Gene3D" id="3.40.50.2000">
    <property type="entry name" value="Glycogen Phosphorylase B"/>
    <property type="match status" value="2"/>
</dbReference>
<evidence type="ECO:0000256" key="2">
    <source>
        <dbReference type="ARBA" id="ARBA00022679"/>
    </source>
</evidence>
<name>A0A1H9FQ87_9FLAO</name>
<dbReference type="RefSeq" id="WP_092578185.1">
    <property type="nucleotide sequence ID" value="NZ_FOFN01000002.1"/>
</dbReference>
<keyword evidence="1" id="KW-0328">Glycosyltransferase</keyword>
<protein>
    <submittedName>
        <fullName evidence="3">ADP-heptose:LPS heptosyltransferase</fullName>
    </submittedName>
</protein>
<dbReference type="AlphaFoldDB" id="A0A1H9FQ87"/>
<evidence type="ECO:0000313" key="3">
    <source>
        <dbReference type="EMBL" id="SEQ39643.1"/>
    </source>
</evidence>
<dbReference type="SUPFAM" id="SSF53756">
    <property type="entry name" value="UDP-Glycosyltransferase/glycogen phosphorylase"/>
    <property type="match status" value="1"/>
</dbReference>
<sequence>MSFKSWVNQKRRLVMNALTKRVGSSYLEPTLEVGKNIIIKKVLIIRPNHRLGNQLLTTPLVQEVENTFPECEIDLFVKGGVAYPVFENYPSINKIYQLPRKPFSNLFKYVMCWVSIKRKRYDMVINGDKDSSSGRLLTNLAKAPLKVFGDVHKDIQARYDDYLHISKYPVYNLRWYLSKLGYPENYNPLPVLNLKLSVDEISNGKQVLNNLVKNEKPTICIYTNATGNKCYSEEWWESFYAKLTDNFAKAYNIIEMLPIENISKINFKAPNFYSKDIREMGGIIANTSIFIAADNGVMHLASAALTPTVGLFSRDNQAIYGPYGNGSLALHTKVKSQEDCIASISSILNAPI</sequence>
<dbReference type="OrthoDB" id="9797795at2"/>
<reference evidence="3 4" key="1">
    <citation type="submission" date="2016-10" db="EMBL/GenBank/DDBJ databases">
        <authorList>
            <person name="de Groot N.N."/>
        </authorList>
    </citation>
    <scope>NUCLEOTIDE SEQUENCE [LARGE SCALE GENOMIC DNA]</scope>
    <source>
        <strain evidence="3 4">DSM 21035</strain>
    </source>
</reference>
<organism evidence="3 4">
    <name type="scientific">Hyunsoonleella jejuensis</name>
    <dbReference type="NCBI Taxonomy" id="419940"/>
    <lineage>
        <taxon>Bacteria</taxon>
        <taxon>Pseudomonadati</taxon>
        <taxon>Bacteroidota</taxon>
        <taxon>Flavobacteriia</taxon>
        <taxon>Flavobacteriales</taxon>
        <taxon>Flavobacteriaceae</taxon>
    </lineage>
</organism>
<accession>A0A1H9FQ87</accession>
<evidence type="ECO:0000313" key="4">
    <source>
        <dbReference type="Proteomes" id="UP000198999"/>
    </source>
</evidence>
<dbReference type="CDD" id="cd03789">
    <property type="entry name" value="GT9_LPS_heptosyltransferase"/>
    <property type="match status" value="1"/>
</dbReference>
<proteinExistence type="predicted"/>
<gene>
    <name evidence="3" type="ORF">SAMN05421824_1534</name>
</gene>